<dbReference type="PANTHER" id="PTHR30561">
    <property type="entry name" value="SMR FAMILY PROTON-DEPENDENT DRUG EFFLUX TRANSPORTER SUGE"/>
    <property type="match status" value="1"/>
</dbReference>
<evidence type="ECO:0000256" key="6">
    <source>
        <dbReference type="ARBA" id="ARBA00022989"/>
    </source>
</evidence>
<keyword evidence="4" id="KW-1003">Cell membrane</keyword>
<keyword evidence="7 10" id="KW-0472">Membrane</keyword>
<organism evidence="11 12">
    <name type="scientific">Mycobacterium ostraviense</name>
    <dbReference type="NCBI Taxonomy" id="2738409"/>
    <lineage>
        <taxon>Bacteria</taxon>
        <taxon>Bacillati</taxon>
        <taxon>Actinomycetota</taxon>
        <taxon>Actinomycetes</taxon>
        <taxon>Mycobacteriales</taxon>
        <taxon>Mycobacteriaceae</taxon>
        <taxon>Mycobacterium</taxon>
    </lineage>
</organism>
<reference evidence="12" key="1">
    <citation type="submission" date="2016-04" db="EMBL/GenBank/DDBJ databases">
        <authorList>
            <person name="Strapagiel D."/>
            <person name="Borowka P."/>
            <person name="Marciniak B."/>
            <person name="Bakula Z."/>
            <person name="Van Ingen J."/>
            <person name="Safianowska A."/>
            <person name="Dziadek J."/>
            <person name="Jagielski T."/>
        </authorList>
    </citation>
    <scope>NUCLEOTIDE SEQUENCE [LARGE SCALE GENOMIC DNA]</scope>
    <source>
        <strain evidence="12">1010001458</strain>
    </source>
</reference>
<dbReference type="GO" id="GO:0046677">
    <property type="term" value="P:response to antibiotic"/>
    <property type="evidence" value="ECO:0007669"/>
    <property type="project" value="UniProtKB-KW"/>
</dbReference>
<evidence type="ECO:0000256" key="4">
    <source>
        <dbReference type="ARBA" id="ARBA00022475"/>
    </source>
</evidence>
<dbReference type="PANTHER" id="PTHR30561:SF1">
    <property type="entry name" value="MULTIDRUG TRANSPORTER EMRE"/>
    <property type="match status" value="1"/>
</dbReference>
<dbReference type="InterPro" id="IPR037185">
    <property type="entry name" value="EmrE-like"/>
</dbReference>
<evidence type="ECO:0000256" key="2">
    <source>
        <dbReference type="ARBA" id="ARBA00007822"/>
    </source>
</evidence>
<keyword evidence="3" id="KW-0813">Transport</keyword>
<dbReference type="RefSeq" id="WP_082276969.1">
    <property type="nucleotide sequence ID" value="NZ_CP089224.1"/>
</dbReference>
<accession>A0A162FQJ3</accession>
<dbReference type="InterPro" id="IPR045324">
    <property type="entry name" value="Small_multidrug_res"/>
</dbReference>
<dbReference type="Pfam" id="PF00893">
    <property type="entry name" value="Multi_Drug_Res"/>
    <property type="match status" value="1"/>
</dbReference>
<proteinExistence type="inferred from homology"/>
<keyword evidence="5 9" id="KW-0812">Transmembrane</keyword>
<gene>
    <name evidence="11" type="ORF">A4G28_20970</name>
</gene>
<dbReference type="InterPro" id="IPR000390">
    <property type="entry name" value="Small_drug/metabolite_transptr"/>
</dbReference>
<dbReference type="Proteomes" id="UP000077342">
    <property type="component" value="Unassembled WGS sequence"/>
</dbReference>
<evidence type="ECO:0000313" key="12">
    <source>
        <dbReference type="Proteomes" id="UP000077342"/>
    </source>
</evidence>
<evidence type="ECO:0000256" key="7">
    <source>
        <dbReference type="ARBA" id="ARBA00023136"/>
    </source>
</evidence>
<sequence>MAYLFLFCAIFAEVVATSLLKGTEGFTRLWPTVVCLAGYAVAFGLLALSIARGMQTDVAYALWSAIGTAAIVLIAVLLGSPVSLAKILGVGLIIGGVLTLNLAGAH</sequence>
<evidence type="ECO:0000256" key="3">
    <source>
        <dbReference type="ARBA" id="ARBA00022448"/>
    </source>
</evidence>
<dbReference type="EMBL" id="LWCI01000033">
    <property type="protein sequence ID" value="KZS67186.1"/>
    <property type="molecule type" value="Genomic_DNA"/>
</dbReference>
<protein>
    <submittedName>
        <fullName evidence="11">Multidrug transporter</fullName>
    </submittedName>
</protein>
<comment type="subcellular location">
    <subcellularLocation>
        <location evidence="1 9">Cell membrane</location>
        <topology evidence="1 9">Multi-pass membrane protein</topology>
    </subcellularLocation>
</comment>
<feature type="transmembrane region" description="Helical" evidence="10">
    <location>
        <begin position="26"/>
        <end position="48"/>
    </location>
</feature>
<comment type="caution">
    <text evidence="11">The sequence shown here is derived from an EMBL/GenBank/DDBJ whole genome shotgun (WGS) entry which is preliminary data.</text>
</comment>
<keyword evidence="6 10" id="KW-1133">Transmembrane helix</keyword>
<dbReference type="GO" id="GO:0022857">
    <property type="term" value="F:transmembrane transporter activity"/>
    <property type="evidence" value="ECO:0007669"/>
    <property type="project" value="InterPro"/>
</dbReference>
<dbReference type="Gene3D" id="1.10.3730.20">
    <property type="match status" value="1"/>
</dbReference>
<evidence type="ECO:0000313" key="11">
    <source>
        <dbReference type="EMBL" id="KZS67186.1"/>
    </source>
</evidence>
<dbReference type="SUPFAM" id="SSF103481">
    <property type="entry name" value="Multidrug resistance efflux transporter EmrE"/>
    <property type="match status" value="1"/>
</dbReference>
<evidence type="ECO:0000256" key="1">
    <source>
        <dbReference type="ARBA" id="ARBA00004651"/>
    </source>
</evidence>
<feature type="transmembrane region" description="Helical" evidence="10">
    <location>
        <begin position="84"/>
        <end position="103"/>
    </location>
</feature>
<dbReference type="GO" id="GO:0005886">
    <property type="term" value="C:plasma membrane"/>
    <property type="evidence" value="ECO:0007669"/>
    <property type="project" value="UniProtKB-SubCell"/>
</dbReference>
<evidence type="ECO:0000256" key="9">
    <source>
        <dbReference type="RuleBase" id="RU003942"/>
    </source>
</evidence>
<evidence type="ECO:0000256" key="5">
    <source>
        <dbReference type="ARBA" id="ARBA00022692"/>
    </source>
</evidence>
<keyword evidence="8" id="KW-0046">Antibiotic resistance</keyword>
<evidence type="ECO:0000256" key="10">
    <source>
        <dbReference type="SAM" id="Phobius"/>
    </source>
</evidence>
<comment type="similarity">
    <text evidence="2">Belongs to the drug/metabolite transporter (DMT) superfamily. Small multidrug resistance (SMR) (TC 2.A.7.1) family. Mmr subfamily.</text>
</comment>
<keyword evidence="12" id="KW-1185">Reference proteome</keyword>
<dbReference type="AlphaFoldDB" id="A0A162FQJ3"/>
<evidence type="ECO:0000256" key="8">
    <source>
        <dbReference type="ARBA" id="ARBA00023251"/>
    </source>
</evidence>
<feature type="transmembrane region" description="Helical" evidence="10">
    <location>
        <begin position="60"/>
        <end position="78"/>
    </location>
</feature>
<name>A0A162FQJ3_9MYCO</name>